<dbReference type="PANTHER" id="PTHR30413:SF8">
    <property type="entry name" value="TRANSPORT PERMEASE PROTEIN"/>
    <property type="match status" value="1"/>
</dbReference>
<keyword evidence="6 9" id="KW-0812">Transmembrane</keyword>
<comment type="similarity">
    <text evidence="2 9">Belongs to the ABC-2 integral membrane protein family.</text>
</comment>
<feature type="transmembrane region" description="Helical" evidence="9">
    <location>
        <begin position="56"/>
        <end position="77"/>
    </location>
</feature>
<feature type="transmembrane region" description="Helical" evidence="9">
    <location>
        <begin position="92"/>
        <end position="110"/>
    </location>
</feature>
<dbReference type="Proteomes" id="UP000220768">
    <property type="component" value="Unassembled WGS sequence"/>
</dbReference>
<evidence type="ECO:0000256" key="2">
    <source>
        <dbReference type="ARBA" id="ARBA00007783"/>
    </source>
</evidence>
<gene>
    <name evidence="11" type="ORF">CO666_16070</name>
</gene>
<dbReference type="Pfam" id="PF01061">
    <property type="entry name" value="ABC2_membrane"/>
    <property type="match status" value="1"/>
</dbReference>
<keyword evidence="12" id="KW-1185">Reference proteome</keyword>
<sequence length="292" mass="32890">MIERLKEPASAREGGDWDIVIKPSKGNTPDLGLVWQYRDLVWMFFRRDFTTFYKQTVLGPVWYIIQPSLTAMTYYLVFGKIANLSTDGLPPFLFYMSGTIIWSYFSACLTNNSDVFSKNANLFGKVYFPRLVVPLSVAMSGLVAFAIQFLLLLTVFIGMKIANPDLALSYWFLLLTPLVLIYIAVLGIGAGLVVSALTVRFRDLVYAVGFMSQLWMYATPIVYPFSQIPERYHWFYYINPMTTPVQTFRWALFDAPALPASLCLANLAVTVAVTLCGLALFSRAEANAMDTV</sequence>
<dbReference type="AlphaFoldDB" id="A0A2A6JA52"/>
<comment type="subcellular location">
    <subcellularLocation>
        <location evidence="1 9">Cell inner membrane</location>
        <topology evidence="1 9">Multi-pass membrane protein</topology>
    </subcellularLocation>
</comment>
<protein>
    <recommendedName>
        <fullName evidence="9">Transport permease protein</fullName>
    </recommendedName>
</protein>
<dbReference type="GO" id="GO:0015920">
    <property type="term" value="P:lipopolysaccharide transport"/>
    <property type="evidence" value="ECO:0007669"/>
    <property type="project" value="TreeGrafter"/>
</dbReference>
<feature type="transmembrane region" description="Helical" evidence="9">
    <location>
        <begin position="170"/>
        <end position="197"/>
    </location>
</feature>
<feature type="domain" description="ABC transmembrane type-2" evidence="10">
    <location>
        <begin position="58"/>
        <end position="284"/>
    </location>
</feature>
<evidence type="ECO:0000256" key="8">
    <source>
        <dbReference type="ARBA" id="ARBA00023136"/>
    </source>
</evidence>
<evidence type="ECO:0000313" key="11">
    <source>
        <dbReference type="EMBL" id="PDT03089.1"/>
    </source>
</evidence>
<feature type="transmembrane region" description="Helical" evidence="9">
    <location>
        <begin position="204"/>
        <end position="225"/>
    </location>
</feature>
<evidence type="ECO:0000256" key="4">
    <source>
        <dbReference type="ARBA" id="ARBA00022475"/>
    </source>
</evidence>
<evidence type="ECO:0000256" key="5">
    <source>
        <dbReference type="ARBA" id="ARBA00022519"/>
    </source>
</evidence>
<evidence type="ECO:0000256" key="1">
    <source>
        <dbReference type="ARBA" id="ARBA00004429"/>
    </source>
</evidence>
<dbReference type="InterPro" id="IPR047817">
    <property type="entry name" value="ABC2_TM_bact-type"/>
</dbReference>
<feature type="transmembrane region" description="Helical" evidence="9">
    <location>
        <begin position="131"/>
        <end position="158"/>
    </location>
</feature>
<evidence type="ECO:0000256" key="7">
    <source>
        <dbReference type="ARBA" id="ARBA00022989"/>
    </source>
</evidence>
<keyword evidence="7 9" id="KW-1133">Transmembrane helix</keyword>
<evidence type="ECO:0000256" key="3">
    <source>
        <dbReference type="ARBA" id="ARBA00022448"/>
    </source>
</evidence>
<organism evidence="11 12">
    <name type="scientific">Rhizobium chutanense</name>
    <dbReference type="NCBI Taxonomy" id="2035448"/>
    <lineage>
        <taxon>Bacteria</taxon>
        <taxon>Pseudomonadati</taxon>
        <taxon>Pseudomonadota</taxon>
        <taxon>Alphaproteobacteria</taxon>
        <taxon>Hyphomicrobiales</taxon>
        <taxon>Rhizobiaceae</taxon>
        <taxon>Rhizobium/Agrobacterium group</taxon>
        <taxon>Rhizobium</taxon>
    </lineage>
</organism>
<name>A0A2A6JA52_9HYPH</name>
<dbReference type="PANTHER" id="PTHR30413">
    <property type="entry name" value="INNER MEMBRANE TRANSPORT PERMEASE"/>
    <property type="match status" value="1"/>
</dbReference>
<dbReference type="InterPro" id="IPR013525">
    <property type="entry name" value="ABC2_TM"/>
</dbReference>
<evidence type="ECO:0000259" key="10">
    <source>
        <dbReference type="PROSITE" id="PS51012"/>
    </source>
</evidence>
<evidence type="ECO:0000256" key="9">
    <source>
        <dbReference type="RuleBase" id="RU361157"/>
    </source>
</evidence>
<dbReference type="RefSeq" id="WP_097613092.1">
    <property type="nucleotide sequence ID" value="NZ_NWSV01000009.1"/>
</dbReference>
<accession>A0A2A6JA52</accession>
<keyword evidence="3 9" id="KW-0813">Transport</keyword>
<evidence type="ECO:0000256" key="6">
    <source>
        <dbReference type="ARBA" id="ARBA00022692"/>
    </source>
</evidence>
<dbReference type="GO" id="GO:0140359">
    <property type="term" value="F:ABC-type transporter activity"/>
    <property type="evidence" value="ECO:0007669"/>
    <property type="project" value="InterPro"/>
</dbReference>
<reference evidence="11 12" key="1">
    <citation type="submission" date="2017-09" db="EMBL/GenBank/DDBJ databases">
        <title>Comparative genomics of rhizobia isolated from Phaseolus vulgaris in China.</title>
        <authorList>
            <person name="Tong W."/>
        </authorList>
    </citation>
    <scope>NUCLEOTIDE SEQUENCE [LARGE SCALE GENOMIC DNA]</scope>
    <source>
        <strain evidence="11 12">C5</strain>
    </source>
</reference>
<keyword evidence="8 9" id="KW-0472">Membrane</keyword>
<evidence type="ECO:0000313" key="12">
    <source>
        <dbReference type="Proteomes" id="UP000220768"/>
    </source>
</evidence>
<keyword evidence="4 9" id="KW-1003">Cell membrane</keyword>
<feature type="transmembrane region" description="Helical" evidence="9">
    <location>
        <begin position="257"/>
        <end position="281"/>
    </location>
</feature>
<dbReference type="PROSITE" id="PS51012">
    <property type="entry name" value="ABC_TM2"/>
    <property type="match status" value="1"/>
</dbReference>
<keyword evidence="5" id="KW-0997">Cell inner membrane</keyword>
<proteinExistence type="inferred from homology"/>
<comment type="caution">
    <text evidence="11">The sequence shown here is derived from an EMBL/GenBank/DDBJ whole genome shotgun (WGS) entry which is preliminary data.</text>
</comment>
<dbReference type="EMBL" id="NWSV01000009">
    <property type="protein sequence ID" value="PDT03089.1"/>
    <property type="molecule type" value="Genomic_DNA"/>
</dbReference>
<dbReference type="GO" id="GO:0005886">
    <property type="term" value="C:plasma membrane"/>
    <property type="evidence" value="ECO:0007669"/>
    <property type="project" value="UniProtKB-SubCell"/>
</dbReference>